<gene>
    <name evidence="2" type="ORF">SAMN05216216_11752</name>
</gene>
<organism evidence="2 3">
    <name type="scientific">Lacicoccus qingdaonensis</name>
    <dbReference type="NCBI Taxonomy" id="576118"/>
    <lineage>
        <taxon>Bacteria</taxon>
        <taxon>Bacillati</taxon>
        <taxon>Bacillota</taxon>
        <taxon>Bacilli</taxon>
        <taxon>Bacillales</taxon>
        <taxon>Salinicoccaceae</taxon>
        <taxon>Lacicoccus</taxon>
    </lineage>
</organism>
<dbReference type="Proteomes" id="UP000199008">
    <property type="component" value="Unassembled WGS sequence"/>
</dbReference>
<dbReference type="Gene3D" id="2.60.120.10">
    <property type="entry name" value="Jelly Rolls"/>
    <property type="match status" value="1"/>
</dbReference>
<dbReference type="CDD" id="cd02233">
    <property type="entry name" value="cupin_HNL-like"/>
    <property type="match status" value="1"/>
</dbReference>
<accession>A0A1G9GI02</accession>
<sequence>MSAEKIFPEGEQNTDNFTGEVYHKVLFKEDEPLNTPIANVTFKPGGKTKWHSHEVGQVLLVTHGEGWYQEEGKEPETIKAGDVINIAKDVVHWHGAKKDSEMVHLAMTVGAIDWMDPVEDQEI</sequence>
<protein>
    <submittedName>
        <fullName evidence="2">Cupin domain protein</fullName>
    </submittedName>
</protein>
<dbReference type="RefSeq" id="WP_092986969.1">
    <property type="nucleotide sequence ID" value="NZ_FNFY01000017.1"/>
</dbReference>
<dbReference type="PANTHER" id="PTHR43698:SF1">
    <property type="entry name" value="BLL4564 PROTEIN"/>
    <property type="match status" value="1"/>
</dbReference>
<keyword evidence="3" id="KW-1185">Reference proteome</keyword>
<dbReference type="AlphaFoldDB" id="A0A1G9GI02"/>
<dbReference type="InterPro" id="IPR013096">
    <property type="entry name" value="Cupin_2"/>
</dbReference>
<dbReference type="EMBL" id="FNFY01000017">
    <property type="protein sequence ID" value="SDL00287.1"/>
    <property type="molecule type" value="Genomic_DNA"/>
</dbReference>
<evidence type="ECO:0000259" key="1">
    <source>
        <dbReference type="Pfam" id="PF07883"/>
    </source>
</evidence>
<dbReference type="InterPro" id="IPR011051">
    <property type="entry name" value="RmlC_Cupin_sf"/>
</dbReference>
<dbReference type="SUPFAM" id="SSF51182">
    <property type="entry name" value="RmlC-like cupins"/>
    <property type="match status" value="1"/>
</dbReference>
<name>A0A1G9GI02_9BACL</name>
<dbReference type="PANTHER" id="PTHR43698">
    <property type="entry name" value="RIBD C-TERMINAL DOMAIN CONTAINING PROTEIN"/>
    <property type="match status" value="1"/>
</dbReference>
<dbReference type="OrthoDB" id="9802489at2"/>
<reference evidence="3" key="1">
    <citation type="submission" date="2016-10" db="EMBL/GenBank/DDBJ databases">
        <authorList>
            <person name="Varghese N."/>
            <person name="Submissions S."/>
        </authorList>
    </citation>
    <scope>NUCLEOTIDE SEQUENCE [LARGE SCALE GENOMIC DNA]</scope>
    <source>
        <strain evidence="3">CGMCC 1.8895</strain>
    </source>
</reference>
<evidence type="ECO:0000313" key="3">
    <source>
        <dbReference type="Proteomes" id="UP000199008"/>
    </source>
</evidence>
<dbReference type="STRING" id="576118.SAMN05216216_11752"/>
<dbReference type="Pfam" id="PF07883">
    <property type="entry name" value="Cupin_2"/>
    <property type="match status" value="1"/>
</dbReference>
<proteinExistence type="predicted"/>
<dbReference type="InterPro" id="IPR014710">
    <property type="entry name" value="RmlC-like_jellyroll"/>
</dbReference>
<feature type="domain" description="Cupin type-2" evidence="1">
    <location>
        <begin position="40"/>
        <end position="105"/>
    </location>
</feature>
<dbReference type="InterPro" id="IPR047263">
    <property type="entry name" value="HNL-like_cupin"/>
</dbReference>
<evidence type="ECO:0000313" key="2">
    <source>
        <dbReference type="EMBL" id="SDL00287.1"/>
    </source>
</evidence>